<accession>A0A6B0Y2P6</accession>
<name>A0A6B0Y2P6_9RHOB</name>
<comment type="caution">
    <text evidence="2">The sequence shown here is derived from an EMBL/GenBank/DDBJ whole genome shotgun (WGS) entry which is preliminary data.</text>
</comment>
<feature type="transmembrane region" description="Helical" evidence="1">
    <location>
        <begin position="21"/>
        <end position="41"/>
    </location>
</feature>
<protein>
    <submittedName>
        <fullName evidence="2">Uncharacterized protein</fullName>
    </submittedName>
</protein>
<evidence type="ECO:0000256" key="1">
    <source>
        <dbReference type="SAM" id="Phobius"/>
    </source>
</evidence>
<dbReference type="EMBL" id="VXRY01000178">
    <property type="protein sequence ID" value="MXY33346.1"/>
    <property type="molecule type" value="Genomic_DNA"/>
</dbReference>
<proteinExistence type="predicted"/>
<keyword evidence="1" id="KW-0812">Transmembrane</keyword>
<reference evidence="2" key="1">
    <citation type="submission" date="2019-09" db="EMBL/GenBank/DDBJ databases">
        <title>Characterisation of the sponge microbiome using genome-centric metagenomics.</title>
        <authorList>
            <person name="Engelberts J.P."/>
            <person name="Robbins S.J."/>
            <person name="De Goeij J.M."/>
            <person name="Aranda M."/>
            <person name="Bell S.C."/>
            <person name="Webster N.S."/>
        </authorList>
    </citation>
    <scope>NUCLEOTIDE SEQUENCE</scope>
    <source>
        <strain evidence="2">SB0664_bin_43</strain>
    </source>
</reference>
<dbReference type="AlphaFoldDB" id="A0A6B0Y2P6"/>
<keyword evidence="1" id="KW-1133">Transmembrane helix</keyword>
<feature type="transmembrane region" description="Helical" evidence="1">
    <location>
        <begin position="47"/>
        <end position="64"/>
    </location>
</feature>
<gene>
    <name evidence="2" type="ORF">F4Y60_04500</name>
</gene>
<organism evidence="2">
    <name type="scientific">Boseongicola sp. SB0664_bin_43</name>
    <dbReference type="NCBI Taxonomy" id="2604844"/>
    <lineage>
        <taxon>Bacteria</taxon>
        <taxon>Pseudomonadati</taxon>
        <taxon>Pseudomonadota</taxon>
        <taxon>Alphaproteobacteria</taxon>
        <taxon>Rhodobacterales</taxon>
        <taxon>Paracoccaceae</taxon>
        <taxon>Boseongicola</taxon>
    </lineage>
</organism>
<keyword evidence="1" id="KW-0472">Membrane</keyword>
<sequence>MLFATLPTLALSHVERNKGGAAMVVSLSFLAGAMCSALAAPANGLQLSLQLFGYASLSGIFILAGRRMHRARQTGGDDGSLRT</sequence>
<evidence type="ECO:0000313" key="2">
    <source>
        <dbReference type="EMBL" id="MXY33346.1"/>
    </source>
</evidence>